<organism evidence="2 3">
    <name type="scientific">Basilea psittacipulmonis DSM 24701</name>
    <dbReference type="NCBI Taxonomy" id="1072685"/>
    <lineage>
        <taxon>Bacteria</taxon>
        <taxon>Pseudomonadati</taxon>
        <taxon>Pseudomonadota</taxon>
        <taxon>Betaproteobacteria</taxon>
        <taxon>Burkholderiales</taxon>
        <taxon>Alcaligenaceae</taxon>
        <taxon>Basilea</taxon>
    </lineage>
</organism>
<dbReference type="STRING" id="1072685.IX83_05520"/>
<feature type="transmembrane region" description="Helical" evidence="1">
    <location>
        <begin position="249"/>
        <end position="270"/>
    </location>
</feature>
<feature type="transmembrane region" description="Helical" evidence="1">
    <location>
        <begin position="333"/>
        <end position="350"/>
    </location>
</feature>
<evidence type="ECO:0000313" key="2">
    <source>
        <dbReference type="EMBL" id="AIL32846.1"/>
    </source>
</evidence>
<feature type="transmembrane region" description="Helical" evidence="1">
    <location>
        <begin position="431"/>
        <end position="451"/>
    </location>
</feature>
<reference evidence="2 3" key="1">
    <citation type="journal article" date="2014" name="BMC Genomics">
        <title>A genomic perspective on a new bacterial genus and species from the Alcaligenaceae family, Basilea psittacipulmonis.</title>
        <authorList>
            <person name="Whiteson K.L."/>
            <person name="Hernandez D."/>
            <person name="Lazarevic V."/>
            <person name="Gaia N."/>
            <person name="Farinelli L."/>
            <person name="Francois P."/>
            <person name="Pilo P."/>
            <person name="Frey J."/>
            <person name="Schrenzel J."/>
        </authorList>
    </citation>
    <scope>NUCLEOTIDE SEQUENCE [LARGE SCALE GENOMIC DNA]</scope>
    <source>
        <strain evidence="2 3">DSM 24701</strain>
    </source>
</reference>
<keyword evidence="1" id="KW-0812">Transmembrane</keyword>
<proteinExistence type="predicted"/>
<feature type="transmembrane region" description="Helical" evidence="1">
    <location>
        <begin position="154"/>
        <end position="174"/>
    </location>
</feature>
<evidence type="ECO:0000313" key="3">
    <source>
        <dbReference type="Proteomes" id="UP000028945"/>
    </source>
</evidence>
<keyword evidence="1" id="KW-1133">Transmembrane helix</keyword>
<name>A0A077DFD2_9BURK</name>
<sequence>MNYIPKSSPARLTEPATRKLPRKALVFAIFLYTFFGLFYREPWKTPDLVGLSTMIHVAEHNFSDLMPQVGGLLYPNEGLITAWIGAIFIKVFSPFIALFTQADEAIIIAARLANFLYITLILYGVWYGTYLLSRRKECQPIALPFGGEPHPRDYGRMLADVAFMFVIATLGIIVPLHETSGFPVTLALVSLCFYGFCRLLDRPYIAFFWLLAGFTGLLLNHEWIACIAVFITSCILMGTPNIYTQPSKASLLMALVISIILSLLVLAYALSTYHPISLSLDQWLQQTLSAIKLDRISDFFSKFRDSFWFYWPIWPFALMALYRWRHYLLSPHIWIPTVFFITAFVLSLVFNDDHKLHSLAFSVIPMASLAAMAIPTLRRNIINAIDWFAIMVISLTLVAIWLGWFALYFGWPTKLHFNIIRLLNGYNLFPSFWALCGSIVVTILWVMLVSWRLKLKPSALWRGLVLSAGGLILSWIMLALLWLPAINYNRSYQEVTLALADVVKQLPQDACINASHIGIGQRAAFEVFAHLRFSENPACTYTLVQTHKRHDALIINTLRQSDKVVWEGARKTDRYEHFMLLHK</sequence>
<feature type="transmembrane region" description="Helical" evidence="1">
    <location>
        <begin position="387"/>
        <end position="411"/>
    </location>
</feature>
<protein>
    <recommendedName>
        <fullName evidence="4">Glycosyltransferase RgtA/B/C/D-like domain-containing protein</fullName>
    </recommendedName>
</protein>
<feature type="transmembrane region" description="Helical" evidence="1">
    <location>
        <begin position="463"/>
        <end position="483"/>
    </location>
</feature>
<dbReference type="Proteomes" id="UP000028945">
    <property type="component" value="Chromosome"/>
</dbReference>
<dbReference type="AlphaFoldDB" id="A0A077DFD2"/>
<feature type="transmembrane region" description="Helical" evidence="1">
    <location>
        <begin position="307"/>
        <end position="324"/>
    </location>
</feature>
<dbReference type="EMBL" id="CP009238">
    <property type="protein sequence ID" value="AIL32846.1"/>
    <property type="molecule type" value="Genomic_DNA"/>
</dbReference>
<gene>
    <name evidence="2" type="ORF">IX83_05520</name>
</gene>
<accession>A0A077DFD2</accession>
<feature type="transmembrane region" description="Helical" evidence="1">
    <location>
        <begin position="80"/>
        <end position="99"/>
    </location>
</feature>
<feature type="transmembrane region" description="Helical" evidence="1">
    <location>
        <begin position="356"/>
        <end position="375"/>
    </location>
</feature>
<evidence type="ECO:0008006" key="4">
    <source>
        <dbReference type="Google" id="ProtNLM"/>
    </source>
</evidence>
<evidence type="ECO:0000256" key="1">
    <source>
        <dbReference type="SAM" id="Phobius"/>
    </source>
</evidence>
<dbReference type="HOGENOM" id="CLU_034283_0_0_4"/>
<feature type="transmembrane region" description="Helical" evidence="1">
    <location>
        <begin position="181"/>
        <end position="201"/>
    </location>
</feature>
<dbReference type="KEGG" id="bpsi:IX83_05520"/>
<feature type="transmembrane region" description="Helical" evidence="1">
    <location>
        <begin position="106"/>
        <end position="126"/>
    </location>
</feature>
<feature type="transmembrane region" description="Helical" evidence="1">
    <location>
        <begin position="207"/>
        <end position="237"/>
    </location>
</feature>
<dbReference type="eggNOG" id="COG1807">
    <property type="taxonomic scope" value="Bacteria"/>
</dbReference>
<keyword evidence="3" id="KW-1185">Reference proteome</keyword>
<feature type="transmembrane region" description="Helical" evidence="1">
    <location>
        <begin position="20"/>
        <end position="39"/>
    </location>
</feature>
<keyword evidence="1" id="KW-0472">Membrane</keyword>